<evidence type="ECO:0000313" key="5">
    <source>
        <dbReference type="EMBL" id="CAE7170546.1"/>
    </source>
</evidence>
<dbReference type="InterPro" id="IPR034750">
    <property type="entry name" value="CULT"/>
</dbReference>
<protein>
    <submittedName>
        <fullName evidence="5">NMRAL1 protein</fullName>
    </submittedName>
</protein>
<dbReference type="AlphaFoldDB" id="A0A812IX68"/>
<keyword evidence="6" id="KW-1185">Reference proteome</keyword>
<evidence type="ECO:0000256" key="1">
    <source>
        <dbReference type="ARBA" id="ARBA00022723"/>
    </source>
</evidence>
<proteinExistence type="predicted"/>
<dbReference type="Gene3D" id="3.30.60.90">
    <property type="match status" value="1"/>
</dbReference>
<evidence type="ECO:0000313" key="6">
    <source>
        <dbReference type="Proteomes" id="UP000649617"/>
    </source>
</evidence>
<gene>
    <name evidence="5" type="primary">NMRAL1</name>
    <name evidence="5" type="ORF">SPIL2461_LOCUS704</name>
</gene>
<feature type="domain" description="CULT" evidence="4">
    <location>
        <begin position="25"/>
        <end position="142"/>
    </location>
</feature>
<evidence type="ECO:0000256" key="3">
    <source>
        <dbReference type="ARBA" id="ARBA00022833"/>
    </source>
</evidence>
<evidence type="ECO:0000259" key="4">
    <source>
        <dbReference type="PROSITE" id="PS51788"/>
    </source>
</evidence>
<dbReference type="GO" id="GO:0008270">
    <property type="term" value="F:zinc ion binding"/>
    <property type="evidence" value="ECO:0007669"/>
    <property type="project" value="UniProtKB-KW"/>
</dbReference>
<dbReference type="OrthoDB" id="5778218at2759"/>
<keyword evidence="2" id="KW-0863">Zinc-finger</keyword>
<keyword evidence="3" id="KW-0862">Zinc</keyword>
<sequence>MLLWPYRSTVRSRCSRGCEGVIESSSKCHCRIAQHTPTRFSATFEDCSAGDGSDQRYCGLPRYGCTFDIGQFSRAGGAVAEGREYDDGTTWFKGWIWRMAICRNCGTHLGWRFESRSWNKSGGRGDAALFWGLIWRHLREHRAPGQGPSSQMPPKLRCPKDHPLRRYATPHGQYVCDGCNRQVKAGDHLWGCGACDFDLCDGCRAKVIHKRTDEPVLPTSRGQPPGEDADKGDLLMPDLYQPLRDLLCSLQPQVYTARITYAGSYWP</sequence>
<organism evidence="5 6">
    <name type="scientific">Symbiodinium pilosum</name>
    <name type="common">Dinoflagellate</name>
    <dbReference type="NCBI Taxonomy" id="2952"/>
    <lineage>
        <taxon>Eukaryota</taxon>
        <taxon>Sar</taxon>
        <taxon>Alveolata</taxon>
        <taxon>Dinophyceae</taxon>
        <taxon>Suessiales</taxon>
        <taxon>Symbiodiniaceae</taxon>
        <taxon>Symbiodinium</taxon>
    </lineage>
</organism>
<comment type="caution">
    <text evidence="5">The sequence shown here is derived from an EMBL/GenBank/DDBJ whole genome shotgun (WGS) entry which is preliminary data.</text>
</comment>
<reference evidence="5" key="1">
    <citation type="submission" date="2021-02" db="EMBL/GenBank/DDBJ databases">
        <authorList>
            <person name="Dougan E. K."/>
            <person name="Rhodes N."/>
            <person name="Thang M."/>
            <person name="Chan C."/>
        </authorList>
    </citation>
    <scope>NUCLEOTIDE SEQUENCE</scope>
</reference>
<dbReference type="Gene3D" id="2.170.150.20">
    <property type="entry name" value="Peptide methionine sulfoxide reductase"/>
    <property type="match status" value="1"/>
</dbReference>
<dbReference type="PROSITE" id="PS51788">
    <property type="entry name" value="CULT"/>
    <property type="match status" value="1"/>
</dbReference>
<keyword evidence="1" id="KW-0479">Metal-binding</keyword>
<dbReference type="EMBL" id="CAJNIZ010000603">
    <property type="protein sequence ID" value="CAE7170546.1"/>
    <property type="molecule type" value="Genomic_DNA"/>
</dbReference>
<dbReference type="SUPFAM" id="SSF57850">
    <property type="entry name" value="RING/U-box"/>
    <property type="match status" value="1"/>
</dbReference>
<evidence type="ECO:0000256" key="2">
    <source>
        <dbReference type="ARBA" id="ARBA00022771"/>
    </source>
</evidence>
<accession>A0A812IX68</accession>
<dbReference type="InterPro" id="IPR043145">
    <property type="entry name" value="Znf_ZZ_sf"/>
</dbReference>
<name>A0A812IX68_SYMPI</name>
<dbReference type="Proteomes" id="UP000649617">
    <property type="component" value="Unassembled WGS sequence"/>
</dbReference>